<dbReference type="STRING" id="582692.SAMN05720606_102132"/>
<dbReference type="CDD" id="cd05142">
    <property type="entry name" value="Barstar"/>
    <property type="match status" value="1"/>
</dbReference>
<keyword evidence="4" id="KW-1185">Reference proteome</keyword>
<dbReference type="Pfam" id="PF01337">
    <property type="entry name" value="Barstar"/>
    <property type="match status" value="1"/>
</dbReference>
<dbReference type="EMBL" id="FMVM01000002">
    <property type="protein sequence ID" value="SCY03384.1"/>
    <property type="molecule type" value="Genomic_DNA"/>
</dbReference>
<evidence type="ECO:0000256" key="1">
    <source>
        <dbReference type="ARBA" id="ARBA00006845"/>
    </source>
</evidence>
<dbReference type="SUPFAM" id="SSF52038">
    <property type="entry name" value="Barstar-related"/>
    <property type="match status" value="1"/>
</dbReference>
<evidence type="ECO:0000313" key="3">
    <source>
        <dbReference type="EMBL" id="SCY03384.1"/>
    </source>
</evidence>
<sequence>MNIIQIDGRYLHNRESLHQLLQDKLQLDEHYGHNLDALWDALTGEVQMPLTIRWSHFDISREKLGDYADQVIDLMREAEQEIDEFTLELWS</sequence>
<evidence type="ECO:0000313" key="4">
    <source>
        <dbReference type="Proteomes" id="UP000198538"/>
    </source>
</evidence>
<organism evidence="3 4">
    <name type="scientific">Paenibacillus polysaccharolyticus</name>
    <dbReference type="NCBI Taxonomy" id="582692"/>
    <lineage>
        <taxon>Bacteria</taxon>
        <taxon>Bacillati</taxon>
        <taxon>Bacillota</taxon>
        <taxon>Bacilli</taxon>
        <taxon>Bacillales</taxon>
        <taxon>Paenibacillaceae</taxon>
        <taxon>Paenibacillus</taxon>
    </lineage>
</organism>
<comment type="similarity">
    <text evidence="1">Belongs to the barstar family.</text>
</comment>
<dbReference type="InterPro" id="IPR000468">
    <property type="entry name" value="Barstar"/>
</dbReference>
<accession>A0A1G5CM14</accession>
<name>A0A1G5CM14_9BACL</name>
<dbReference type="RefSeq" id="WP_090915931.1">
    <property type="nucleotide sequence ID" value="NZ_FMVM01000002.1"/>
</dbReference>
<feature type="domain" description="Barstar (barnase inhibitor)" evidence="2">
    <location>
        <begin position="1"/>
        <end position="88"/>
    </location>
</feature>
<dbReference type="AlphaFoldDB" id="A0A1G5CM14"/>
<evidence type="ECO:0000259" key="2">
    <source>
        <dbReference type="Pfam" id="PF01337"/>
    </source>
</evidence>
<reference evidence="4" key="1">
    <citation type="submission" date="2016-10" db="EMBL/GenBank/DDBJ databases">
        <authorList>
            <person name="Varghese N."/>
            <person name="Submissions S."/>
        </authorList>
    </citation>
    <scope>NUCLEOTIDE SEQUENCE [LARGE SCALE GENOMIC DNA]</scope>
    <source>
        <strain evidence="4">BL9</strain>
    </source>
</reference>
<protein>
    <submittedName>
        <fullName evidence="3">Ribonuclease inhibitor</fullName>
    </submittedName>
</protein>
<proteinExistence type="inferred from homology"/>
<gene>
    <name evidence="3" type="ORF">SAMN05720606_102132</name>
</gene>
<dbReference type="Gene3D" id="3.30.370.10">
    <property type="entry name" value="Barstar-like"/>
    <property type="match status" value="1"/>
</dbReference>
<dbReference type="InterPro" id="IPR035905">
    <property type="entry name" value="Barstar-like_sf"/>
</dbReference>
<dbReference type="Proteomes" id="UP000198538">
    <property type="component" value="Unassembled WGS sequence"/>
</dbReference>